<gene>
    <name evidence="9" type="ORF">CCAE0312_LOCUS3003</name>
</gene>
<dbReference type="SUPFAM" id="SSF90123">
    <property type="entry name" value="ABC transporter transmembrane region"/>
    <property type="match status" value="1"/>
</dbReference>
<feature type="domain" description="ABC transmembrane type-1" evidence="8">
    <location>
        <begin position="14"/>
        <end position="141"/>
    </location>
</feature>
<proteinExistence type="predicted"/>
<evidence type="ECO:0000256" key="5">
    <source>
        <dbReference type="ARBA" id="ARBA00022989"/>
    </source>
</evidence>
<evidence type="ECO:0000256" key="4">
    <source>
        <dbReference type="ARBA" id="ARBA00022840"/>
    </source>
</evidence>
<keyword evidence="4" id="KW-0067">ATP-binding</keyword>
<keyword evidence="2 7" id="KW-0812">Transmembrane</keyword>
<dbReference type="InterPro" id="IPR050173">
    <property type="entry name" value="ABC_transporter_C-like"/>
</dbReference>
<dbReference type="Gene3D" id="1.20.1560.10">
    <property type="entry name" value="ABC transporter type 1, transmembrane domain"/>
    <property type="match status" value="1"/>
</dbReference>
<evidence type="ECO:0000313" key="9">
    <source>
        <dbReference type="EMBL" id="CAD9230949.1"/>
    </source>
</evidence>
<dbReference type="Pfam" id="PF00664">
    <property type="entry name" value="ABC_membrane"/>
    <property type="match status" value="1"/>
</dbReference>
<dbReference type="PROSITE" id="PS50929">
    <property type="entry name" value="ABC_TM1F"/>
    <property type="match status" value="1"/>
</dbReference>
<dbReference type="InterPro" id="IPR036640">
    <property type="entry name" value="ABC1_TM_sf"/>
</dbReference>
<reference evidence="9" key="1">
    <citation type="submission" date="2021-01" db="EMBL/GenBank/DDBJ databases">
        <authorList>
            <person name="Corre E."/>
            <person name="Pelletier E."/>
            <person name="Niang G."/>
            <person name="Scheremetjew M."/>
            <person name="Finn R."/>
            <person name="Kale V."/>
            <person name="Holt S."/>
            <person name="Cochrane G."/>
            <person name="Meng A."/>
            <person name="Brown T."/>
            <person name="Cohen L."/>
        </authorList>
    </citation>
    <scope>NUCLEOTIDE SEQUENCE</scope>
    <source>
        <strain evidence="9">SAG 36.94</strain>
    </source>
</reference>
<dbReference type="InterPro" id="IPR011527">
    <property type="entry name" value="ABC1_TM_dom"/>
</dbReference>
<organism evidence="9">
    <name type="scientific">Compsopogon caeruleus</name>
    <dbReference type="NCBI Taxonomy" id="31354"/>
    <lineage>
        <taxon>Eukaryota</taxon>
        <taxon>Rhodophyta</taxon>
        <taxon>Compsopogonophyceae</taxon>
        <taxon>Compsopogonales</taxon>
        <taxon>Compsopogonaceae</taxon>
        <taxon>Compsopogon</taxon>
    </lineage>
</organism>
<name>A0A7S1TAP9_9RHOD</name>
<dbReference type="PANTHER" id="PTHR24223:SF453">
    <property type="entry name" value="ABC TRANSPORTER"/>
    <property type="match status" value="1"/>
</dbReference>
<dbReference type="EMBL" id="HBGH01005584">
    <property type="protein sequence ID" value="CAD9230949.1"/>
    <property type="molecule type" value="Transcribed_RNA"/>
</dbReference>
<dbReference type="GO" id="GO:0005524">
    <property type="term" value="F:ATP binding"/>
    <property type="evidence" value="ECO:0007669"/>
    <property type="project" value="UniProtKB-KW"/>
</dbReference>
<dbReference type="AlphaFoldDB" id="A0A7S1TAP9"/>
<keyword evidence="1" id="KW-0813">Transport</keyword>
<accession>A0A7S1TAP9</accession>
<dbReference type="GO" id="GO:0140359">
    <property type="term" value="F:ABC-type transporter activity"/>
    <property type="evidence" value="ECO:0007669"/>
    <property type="project" value="InterPro"/>
</dbReference>
<dbReference type="Gene3D" id="3.40.50.300">
    <property type="entry name" value="P-loop containing nucleotide triphosphate hydrolases"/>
    <property type="match status" value="1"/>
</dbReference>
<evidence type="ECO:0000256" key="2">
    <source>
        <dbReference type="ARBA" id="ARBA00022692"/>
    </source>
</evidence>
<dbReference type="PANTHER" id="PTHR24223">
    <property type="entry name" value="ATP-BINDING CASSETTE SUB-FAMILY C"/>
    <property type="match status" value="1"/>
</dbReference>
<sequence>MIALVVLGWMYHRLGSIFLDGSRELKRLTALTMSPILVHFEEAMDGFQVIRAFDVQSSFVEDNRRRIKAHMKPTVLGLAASRWLGVRLGILGNALVLVTGLSVTLGYGYISAGYAGLSITWALQIGEILAWMVATTTKTETMMSSVERVTEFTKLPTEGFAEEQSAPSSWPDHGTIHFEDVVLAYRSDQEPVLKQVSFSVAAGE</sequence>
<keyword evidence="5 7" id="KW-1133">Transmembrane helix</keyword>
<evidence type="ECO:0000256" key="3">
    <source>
        <dbReference type="ARBA" id="ARBA00022741"/>
    </source>
</evidence>
<dbReference type="GO" id="GO:0016020">
    <property type="term" value="C:membrane"/>
    <property type="evidence" value="ECO:0007669"/>
    <property type="project" value="InterPro"/>
</dbReference>
<keyword evidence="6 7" id="KW-0472">Membrane</keyword>
<protein>
    <recommendedName>
        <fullName evidence="8">ABC transmembrane type-1 domain-containing protein</fullName>
    </recommendedName>
</protein>
<feature type="transmembrane region" description="Helical" evidence="7">
    <location>
        <begin position="90"/>
        <end position="110"/>
    </location>
</feature>
<dbReference type="InterPro" id="IPR027417">
    <property type="entry name" value="P-loop_NTPase"/>
</dbReference>
<evidence type="ECO:0000259" key="8">
    <source>
        <dbReference type="PROSITE" id="PS50929"/>
    </source>
</evidence>
<evidence type="ECO:0000256" key="1">
    <source>
        <dbReference type="ARBA" id="ARBA00022448"/>
    </source>
</evidence>
<evidence type="ECO:0000256" key="7">
    <source>
        <dbReference type="SAM" id="Phobius"/>
    </source>
</evidence>
<feature type="transmembrane region" description="Helical" evidence="7">
    <location>
        <begin position="116"/>
        <end position="134"/>
    </location>
</feature>
<keyword evidence="3" id="KW-0547">Nucleotide-binding</keyword>
<evidence type="ECO:0000256" key="6">
    <source>
        <dbReference type="ARBA" id="ARBA00023136"/>
    </source>
</evidence>